<sequence length="154" mass="17434">MNCYITLVAFLFAFIDIVKTCNTPTYAQQGPRGPPGMPGLPGGSMMPGTVSVSVQSRKRRSQDILPHAIVKFPVETEELPKANIIARKTINNLLQNIDNKEELNQANHFRPYYTFENDKLMAQIYINLNDSQECEKLIKELLDNKDEKMSIECA</sequence>
<accession>A0A914Q4D5</accession>
<reference evidence="4" key="1">
    <citation type="submission" date="2022-11" db="UniProtKB">
        <authorList>
            <consortium name="WormBaseParasite"/>
        </authorList>
    </citation>
    <scope>IDENTIFICATION</scope>
</reference>
<name>A0A914Q4D5_9BILA</name>
<evidence type="ECO:0000256" key="1">
    <source>
        <dbReference type="SAM" id="MobiDB-lite"/>
    </source>
</evidence>
<dbReference type="WBParaSite" id="PDA_v2.g2378.t1">
    <property type="protein sequence ID" value="PDA_v2.g2378.t1"/>
    <property type="gene ID" value="PDA_v2.g2378"/>
</dbReference>
<evidence type="ECO:0000313" key="3">
    <source>
        <dbReference type="Proteomes" id="UP000887578"/>
    </source>
</evidence>
<feature type="region of interest" description="Disordered" evidence="1">
    <location>
        <begin position="25"/>
        <end position="51"/>
    </location>
</feature>
<protein>
    <submittedName>
        <fullName evidence="4">Uncharacterized protein</fullName>
    </submittedName>
</protein>
<dbReference type="AlphaFoldDB" id="A0A914Q4D5"/>
<organism evidence="3 4">
    <name type="scientific">Panagrolaimus davidi</name>
    <dbReference type="NCBI Taxonomy" id="227884"/>
    <lineage>
        <taxon>Eukaryota</taxon>
        <taxon>Metazoa</taxon>
        <taxon>Ecdysozoa</taxon>
        <taxon>Nematoda</taxon>
        <taxon>Chromadorea</taxon>
        <taxon>Rhabditida</taxon>
        <taxon>Tylenchina</taxon>
        <taxon>Panagrolaimomorpha</taxon>
        <taxon>Panagrolaimoidea</taxon>
        <taxon>Panagrolaimidae</taxon>
        <taxon>Panagrolaimus</taxon>
    </lineage>
</organism>
<keyword evidence="2" id="KW-0732">Signal</keyword>
<evidence type="ECO:0000256" key="2">
    <source>
        <dbReference type="SAM" id="SignalP"/>
    </source>
</evidence>
<dbReference type="Proteomes" id="UP000887578">
    <property type="component" value="Unplaced"/>
</dbReference>
<keyword evidence="3" id="KW-1185">Reference proteome</keyword>
<feature type="signal peptide" evidence="2">
    <location>
        <begin position="1"/>
        <end position="20"/>
    </location>
</feature>
<feature type="chain" id="PRO_5037088172" evidence="2">
    <location>
        <begin position="21"/>
        <end position="154"/>
    </location>
</feature>
<evidence type="ECO:0000313" key="4">
    <source>
        <dbReference type="WBParaSite" id="PDA_v2.g2378.t1"/>
    </source>
</evidence>
<proteinExistence type="predicted"/>